<proteinExistence type="predicted"/>
<dbReference type="Proteomes" id="UP000017118">
    <property type="component" value="Chromosome"/>
</dbReference>
<evidence type="ECO:0000259" key="2">
    <source>
        <dbReference type="Pfam" id="PF13690"/>
    </source>
</evidence>
<reference evidence="3 4" key="1">
    <citation type="journal article" date="2013" name="Genome Announc.">
        <title>Complete Genome Sequence of the Solvent Producer Clostridium saccharobutylicum NCP262 (DSM 13864).</title>
        <authorList>
            <person name="Poehlein A."/>
            <person name="Hartwich K."/>
            <person name="Krabben P."/>
            <person name="Ehrenreich A."/>
            <person name="Liebl W."/>
            <person name="Durre P."/>
            <person name="Gottschalk G."/>
            <person name="Daniel R."/>
        </authorList>
    </citation>
    <scope>NUCLEOTIDE SEQUENCE [LARGE SCALE GENOMIC DNA]</scope>
    <source>
        <strain evidence="3">DSM 13864</strain>
    </source>
</reference>
<dbReference type="SUPFAM" id="SSF103039">
    <property type="entry name" value="CheC-like"/>
    <property type="match status" value="1"/>
</dbReference>
<dbReference type="EMBL" id="CP006721">
    <property type="protein sequence ID" value="AGX43030.1"/>
    <property type="molecule type" value="Genomic_DNA"/>
</dbReference>
<dbReference type="Gene3D" id="3.40.1550.10">
    <property type="entry name" value="CheC-like"/>
    <property type="match status" value="1"/>
</dbReference>
<dbReference type="HOGENOM" id="CLU_116290_1_1_9"/>
<dbReference type="InterPro" id="IPR028051">
    <property type="entry name" value="CheX-like_dom"/>
</dbReference>
<dbReference type="InterPro" id="IPR038756">
    <property type="entry name" value="CheX-like"/>
</dbReference>
<dbReference type="KEGG" id="csb:CLSA_c20470"/>
<accession>U5MR09</accession>
<keyword evidence="4" id="KW-1185">Reference proteome</keyword>
<dbReference type="RefSeq" id="WP_022746111.1">
    <property type="nucleotide sequence ID" value="NC_022571.1"/>
</dbReference>
<dbReference type="GeneID" id="55474506"/>
<dbReference type="InterPro" id="IPR028976">
    <property type="entry name" value="CheC-like_sf"/>
</dbReference>
<organism evidence="3 4">
    <name type="scientific">Clostridium saccharobutylicum DSM 13864</name>
    <dbReference type="NCBI Taxonomy" id="1345695"/>
    <lineage>
        <taxon>Bacteria</taxon>
        <taxon>Bacillati</taxon>
        <taxon>Bacillota</taxon>
        <taxon>Clostridia</taxon>
        <taxon>Eubacteriales</taxon>
        <taxon>Clostridiaceae</taxon>
        <taxon>Clostridium</taxon>
    </lineage>
</organism>
<dbReference type="eggNOG" id="COG1406">
    <property type="taxonomic scope" value="Bacteria"/>
</dbReference>
<dbReference type="Pfam" id="PF13690">
    <property type="entry name" value="CheX"/>
    <property type="match status" value="1"/>
</dbReference>
<dbReference type="OrthoDB" id="9788100at2"/>
<evidence type="ECO:0000256" key="1">
    <source>
        <dbReference type="ARBA" id="ARBA00022500"/>
    </source>
</evidence>
<protein>
    <submittedName>
        <fullName evidence="3">Inhibitor of MCP methylation</fullName>
    </submittedName>
</protein>
<sequence length="153" mass="16712">MDVKCINPFLDSVKSVLEQLGITDIKMSGLNKKEKMFVDLEITSMIGIVGDIRGNISYSMSEESAKKVISIMMMGMSIDKIDEVGRSAIGELTNMITGNASTLLYSNGYLTDITPPSTILGKDMYFIISTVETITIEIDTSIGRIEVNIGLEV</sequence>
<dbReference type="CDD" id="cd17906">
    <property type="entry name" value="CheX"/>
    <property type="match status" value="1"/>
</dbReference>
<gene>
    <name evidence="3" type="ORF">CLSA_c20470</name>
</gene>
<feature type="domain" description="Chemotaxis phosphatase CheX-like" evidence="2">
    <location>
        <begin position="42"/>
        <end position="124"/>
    </location>
</feature>
<dbReference type="AlphaFoldDB" id="U5MR09"/>
<dbReference type="PANTHER" id="PTHR39452">
    <property type="entry name" value="CHEY-P PHOSPHATASE CHEX"/>
    <property type="match status" value="1"/>
</dbReference>
<name>U5MR09_CLOSA</name>
<evidence type="ECO:0000313" key="3">
    <source>
        <dbReference type="EMBL" id="AGX43030.1"/>
    </source>
</evidence>
<evidence type="ECO:0000313" key="4">
    <source>
        <dbReference type="Proteomes" id="UP000017118"/>
    </source>
</evidence>
<dbReference type="PANTHER" id="PTHR39452:SF1">
    <property type="entry name" value="CHEY-P PHOSPHATASE CHEX"/>
    <property type="match status" value="1"/>
</dbReference>
<dbReference type="PATRIC" id="fig|1345695.10.peg.2373"/>
<dbReference type="GO" id="GO:0006935">
    <property type="term" value="P:chemotaxis"/>
    <property type="evidence" value="ECO:0007669"/>
    <property type="project" value="UniProtKB-KW"/>
</dbReference>
<keyword evidence="1" id="KW-0145">Chemotaxis</keyword>